<sequence length="185" mass="20556">MFSKWICTGLIVTSFGWISGCEMPSTPMDLIKSPSSEMNAQGEDFNSILRNLLPDGARLLASDHGQGKKENGITFGDVDGDGVDEAMVVYEENAATDKILKAALLKQHNEEWQVIWDTKGFGKGLDFAGLTDVTKDGHPDIILGWSLGAGENGLDIYEWRNNSLKLWTKEWYQGHLDLDKIIHNK</sequence>
<evidence type="ECO:0000313" key="1">
    <source>
        <dbReference type="EMBL" id="OPH58167.1"/>
    </source>
</evidence>
<organism evidence="1 2">
    <name type="scientific">Paenibacillus ferrarius</name>
    <dbReference type="NCBI Taxonomy" id="1469647"/>
    <lineage>
        <taxon>Bacteria</taxon>
        <taxon>Bacillati</taxon>
        <taxon>Bacillota</taxon>
        <taxon>Bacilli</taxon>
        <taxon>Bacillales</taxon>
        <taxon>Paenibacillaceae</taxon>
        <taxon>Paenibacillus</taxon>
    </lineage>
</organism>
<dbReference type="STRING" id="1469647.BC351_24840"/>
<gene>
    <name evidence="1" type="ORF">BC351_24840</name>
</gene>
<accession>A0A1V4HLS2</accession>
<keyword evidence="2" id="KW-1185">Reference proteome</keyword>
<dbReference type="SUPFAM" id="SSF69318">
    <property type="entry name" value="Integrin alpha N-terminal domain"/>
    <property type="match status" value="1"/>
</dbReference>
<proteinExistence type="predicted"/>
<protein>
    <recommendedName>
        <fullName evidence="3">VCBS repeat-containing protein</fullName>
    </recommendedName>
</protein>
<reference evidence="2" key="1">
    <citation type="submission" date="2016-07" db="EMBL/GenBank/DDBJ databases">
        <authorList>
            <person name="Florea S."/>
            <person name="Webb J.S."/>
            <person name="Jaromczyk J."/>
            <person name="Schardl C.L."/>
        </authorList>
    </citation>
    <scope>NUCLEOTIDE SEQUENCE [LARGE SCALE GENOMIC DNA]</scope>
    <source>
        <strain evidence="2">CY1</strain>
    </source>
</reference>
<dbReference type="RefSeq" id="WP_079412641.1">
    <property type="nucleotide sequence ID" value="NZ_MBTG01000011.1"/>
</dbReference>
<dbReference type="AlphaFoldDB" id="A0A1V4HLS2"/>
<comment type="caution">
    <text evidence="1">The sequence shown here is derived from an EMBL/GenBank/DDBJ whole genome shotgun (WGS) entry which is preliminary data.</text>
</comment>
<dbReference type="OrthoDB" id="2650714at2"/>
<dbReference type="PROSITE" id="PS51257">
    <property type="entry name" value="PROKAR_LIPOPROTEIN"/>
    <property type="match status" value="1"/>
</dbReference>
<dbReference type="Proteomes" id="UP000190626">
    <property type="component" value="Unassembled WGS sequence"/>
</dbReference>
<evidence type="ECO:0000313" key="2">
    <source>
        <dbReference type="Proteomes" id="UP000190626"/>
    </source>
</evidence>
<dbReference type="InterPro" id="IPR028994">
    <property type="entry name" value="Integrin_alpha_N"/>
</dbReference>
<dbReference type="EMBL" id="MBTG01000011">
    <property type="protein sequence ID" value="OPH58167.1"/>
    <property type="molecule type" value="Genomic_DNA"/>
</dbReference>
<evidence type="ECO:0008006" key="3">
    <source>
        <dbReference type="Google" id="ProtNLM"/>
    </source>
</evidence>
<name>A0A1V4HLS2_9BACL</name>